<dbReference type="SFLD" id="SFLDG01140">
    <property type="entry name" value="C2.B:_Phosphomannomutase_and_P"/>
    <property type="match status" value="1"/>
</dbReference>
<protein>
    <submittedName>
        <fullName evidence="1">Sugar phosphatase YidA</fullName>
        <ecNumber evidence="1">3.1.3.23</ecNumber>
    </submittedName>
</protein>
<accession>A0A644TCK4</accession>
<dbReference type="Pfam" id="PF08282">
    <property type="entry name" value="Hydrolase_3"/>
    <property type="match status" value="1"/>
</dbReference>
<dbReference type="AlphaFoldDB" id="A0A644TCK4"/>
<dbReference type="EMBL" id="VSSQ01000025">
    <property type="protein sequence ID" value="MPL64645.1"/>
    <property type="molecule type" value="Genomic_DNA"/>
</dbReference>
<dbReference type="NCBIfam" id="TIGR00099">
    <property type="entry name" value="Cof-subfamily"/>
    <property type="match status" value="1"/>
</dbReference>
<dbReference type="GO" id="GO:0050308">
    <property type="term" value="F:sugar-phosphatase activity"/>
    <property type="evidence" value="ECO:0007669"/>
    <property type="project" value="UniProtKB-EC"/>
</dbReference>
<evidence type="ECO:0000313" key="1">
    <source>
        <dbReference type="EMBL" id="MPL64645.1"/>
    </source>
</evidence>
<gene>
    <name evidence="1" type="primary">yidA_1</name>
    <name evidence="1" type="ORF">SDC9_10302</name>
</gene>
<dbReference type="Gene3D" id="3.40.50.1000">
    <property type="entry name" value="HAD superfamily/HAD-like"/>
    <property type="match status" value="1"/>
</dbReference>
<keyword evidence="1" id="KW-0378">Hydrolase</keyword>
<organism evidence="1">
    <name type="scientific">bioreactor metagenome</name>
    <dbReference type="NCBI Taxonomy" id="1076179"/>
    <lineage>
        <taxon>unclassified sequences</taxon>
        <taxon>metagenomes</taxon>
        <taxon>ecological metagenomes</taxon>
    </lineage>
</organism>
<dbReference type="PANTHER" id="PTHR10000:SF8">
    <property type="entry name" value="HAD SUPERFAMILY HYDROLASE-LIKE, TYPE 3"/>
    <property type="match status" value="1"/>
</dbReference>
<sequence>MKIDLIALDLDDTLLNSRLDISEGNRRAIVAAENAGIEIVLATGRNYAGVKKYIPLLDLGRKGNYLVCSNGAEILEAATGVSVERLTLSRDFCHEASAFIDSENLPWQVYMDGKIFCSRINDWALMDEKITGQALFEAGPRDSLFENGQVKFVVPGEPERIAELYKKARPRFRGKAEIVTSKPYFMEILPLGADKGSALRRLTKKLGISMEHVMAIGDAMNDLTMIREAGWGCAPSNALEKIKANARHVSEKSHDQDAVADLIYAIALRKDPSNATADLEIA</sequence>
<proteinExistence type="predicted"/>
<dbReference type="InterPro" id="IPR036412">
    <property type="entry name" value="HAD-like_sf"/>
</dbReference>
<dbReference type="InterPro" id="IPR000150">
    <property type="entry name" value="Cof"/>
</dbReference>
<dbReference type="GO" id="GO:0000287">
    <property type="term" value="F:magnesium ion binding"/>
    <property type="evidence" value="ECO:0007669"/>
    <property type="project" value="TreeGrafter"/>
</dbReference>
<reference evidence="1" key="1">
    <citation type="submission" date="2019-08" db="EMBL/GenBank/DDBJ databases">
        <authorList>
            <person name="Kucharzyk K."/>
            <person name="Murdoch R.W."/>
            <person name="Higgins S."/>
            <person name="Loffler F."/>
        </authorList>
    </citation>
    <scope>NUCLEOTIDE SEQUENCE</scope>
</reference>
<dbReference type="SFLD" id="SFLDS00003">
    <property type="entry name" value="Haloacid_Dehalogenase"/>
    <property type="match status" value="1"/>
</dbReference>
<dbReference type="SUPFAM" id="SSF56784">
    <property type="entry name" value="HAD-like"/>
    <property type="match status" value="1"/>
</dbReference>
<dbReference type="InterPro" id="IPR023214">
    <property type="entry name" value="HAD_sf"/>
</dbReference>
<dbReference type="CDD" id="cd07516">
    <property type="entry name" value="HAD_Pase"/>
    <property type="match status" value="1"/>
</dbReference>
<name>A0A644TCK4_9ZZZZ</name>
<dbReference type="PANTHER" id="PTHR10000">
    <property type="entry name" value="PHOSPHOSERINE PHOSPHATASE"/>
    <property type="match status" value="1"/>
</dbReference>
<dbReference type="PROSITE" id="PS01229">
    <property type="entry name" value="COF_2"/>
    <property type="match status" value="1"/>
</dbReference>
<dbReference type="Gene3D" id="3.30.1240.10">
    <property type="match status" value="1"/>
</dbReference>
<dbReference type="GO" id="GO:0005829">
    <property type="term" value="C:cytosol"/>
    <property type="evidence" value="ECO:0007669"/>
    <property type="project" value="TreeGrafter"/>
</dbReference>
<dbReference type="EC" id="3.1.3.23" evidence="1"/>
<comment type="caution">
    <text evidence="1">The sequence shown here is derived from an EMBL/GenBank/DDBJ whole genome shotgun (WGS) entry which is preliminary data.</text>
</comment>